<dbReference type="Gene3D" id="2.40.420.20">
    <property type="match status" value="1"/>
</dbReference>
<keyword evidence="11" id="KW-1185">Reference proteome</keyword>
<evidence type="ECO:0000313" key="11">
    <source>
        <dbReference type="Proteomes" id="UP000007730"/>
    </source>
</evidence>
<evidence type="ECO:0000256" key="3">
    <source>
        <dbReference type="ARBA" id="ARBA00022448"/>
    </source>
</evidence>
<protein>
    <submittedName>
        <fullName evidence="10">Membrane fusion protein</fullName>
    </submittedName>
</protein>
<feature type="domain" description="Multidrug resistance protein MdtA-like C-terminal permuted SH3" evidence="9">
    <location>
        <begin position="312"/>
        <end position="366"/>
    </location>
</feature>
<evidence type="ECO:0000259" key="9">
    <source>
        <dbReference type="Pfam" id="PF25967"/>
    </source>
</evidence>
<comment type="similarity">
    <text evidence="2">Belongs to the membrane fusion protein (MFP) (TC 8.A.1) family.</text>
</comment>
<dbReference type="PANTHER" id="PTHR30469:SF37">
    <property type="entry name" value="RAGD PROTEIN"/>
    <property type="match status" value="1"/>
</dbReference>
<dbReference type="EMBL" id="CP002826">
    <property type="protein sequence ID" value="AEI06429.1"/>
    <property type="molecule type" value="Genomic_DNA"/>
</dbReference>
<dbReference type="Gene3D" id="1.10.287.470">
    <property type="entry name" value="Helix hairpin bin"/>
    <property type="match status" value="1"/>
</dbReference>
<evidence type="ECO:0000259" key="6">
    <source>
        <dbReference type="Pfam" id="PF25876"/>
    </source>
</evidence>
<dbReference type="Pfam" id="PF25967">
    <property type="entry name" value="RND-MFP_C"/>
    <property type="match status" value="1"/>
</dbReference>
<dbReference type="InterPro" id="IPR006143">
    <property type="entry name" value="RND_pump_MFP"/>
</dbReference>
<dbReference type="RefSeq" id="WP_012563461.1">
    <property type="nucleotide sequence ID" value="NC_011386.1"/>
</dbReference>
<dbReference type="InterPro" id="IPR058625">
    <property type="entry name" value="MdtA-like_BSH"/>
</dbReference>
<dbReference type="SUPFAM" id="SSF111369">
    <property type="entry name" value="HlyD-like secretion proteins"/>
    <property type="match status" value="1"/>
</dbReference>
<feature type="region of interest" description="Disordered" evidence="4">
    <location>
        <begin position="375"/>
        <end position="394"/>
    </location>
</feature>
<gene>
    <name evidence="10" type="ordered locus">OCA5_c17150</name>
</gene>
<keyword evidence="3" id="KW-0813">Transport</keyword>
<evidence type="ECO:0000256" key="4">
    <source>
        <dbReference type="SAM" id="MobiDB-lite"/>
    </source>
</evidence>
<dbReference type="NCBIfam" id="TIGR01730">
    <property type="entry name" value="RND_mfp"/>
    <property type="match status" value="1"/>
</dbReference>
<evidence type="ECO:0000256" key="2">
    <source>
        <dbReference type="ARBA" id="ARBA00009477"/>
    </source>
</evidence>
<keyword evidence="5" id="KW-0472">Membrane</keyword>
<dbReference type="GO" id="GO:1990281">
    <property type="term" value="C:efflux pump complex"/>
    <property type="evidence" value="ECO:0007669"/>
    <property type="project" value="TreeGrafter"/>
</dbReference>
<feature type="domain" description="Multidrug resistance protein MdtA-like alpha-helical hairpin" evidence="6">
    <location>
        <begin position="119"/>
        <end position="181"/>
    </location>
</feature>
<keyword evidence="5" id="KW-0812">Transmembrane</keyword>
<dbReference type="eggNOG" id="COG0845">
    <property type="taxonomic scope" value="Bacteria"/>
</dbReference>
<dbReference type="OrthoDB" id="9806939at2"/>
<dbReference type="HOGENOM" id="CLU_018816_1_4_5"/>
<feature type="domain" description="Multidrug resistance protein MdtA-like barrel-sandwich hybrid" evidence="7">
    <location>
        <begin position="82"/>
        <end position="219"/>
    </location>
</feature>
<feature type="compositionally biased region" description="Basic and acidic residues" evidence="4">
    <location>
        <begin position="385"/>
        <end position="394"/>
    </location>
</feature>
<evidence type="ECO:0000256" key="5">
    <source>
        <dbReference type="SAM" id="Phobius"/>
    </source>
</evidence>
<dbReference type="InterPro" id="IPR058624">
    <property type="entry name" value="MdtA-like_HH"/>
</dbReference>
<dbReference type="InterPro" id="IPR058792">
    <property type="entry name" value="Beta-barrel_RND_2"/>
</dbReference>
<evidence type="ECO:0000256" key="1">
    <source>
        <dbReference type="ARBA" id="ARBA00004196"/>
    </source>
</evidence>
<dbReference type="Pfam" id="PF25954">
    <property type="entry name" value="Beta-barrel_RND_2"/>
    <property type="match status" value="1"/>
</dbReference>
<evidence type="ECO:0000313" key="10">
    <source>
        <dbReference type="EMBL" id="AEI06429.1"/>
    </source>
</evidence>
<dbReference type="KEGG" id="ocg:OCA5_c17150"/>
<dbReference type="STRING" id="504832.OCA5_c17150"/>
<feature type="domain" description="CusB-like beta-barrel" evidence="8">
    <location>
        <begin position="232"/>
        <end position="303"/>
    </location>
</feature>
<proteinExistence type="inferred from homology"/>
<dbReference type="PANTHER" id="PTHR30469">
    <property type="entry name" value="MULTIDRUG RESISTANCE PROTEIN MDTA"/>
    <property type="match status" value="1"/>
</dbReference>
<organism evidence="10 11">
    <name type="scientific">Afipia carboxidovorans (strain ATCC 49405 / DSM 1227 / KCTC 32145 / OM5)</name>
    <name type="common">Oligotropha carboxidovorans</name>
    <dbReference type="NCBI Taxonomy" id="504832"/>
    <lineage>
        <taxon>Bacteria</taxon>
        <taxon>Pseudomonadati</taxon>
        <taxon>Pseudomonadota</taxon>
        <taxon>Alphaproteobacteria</taxon>
        <taxon>Hyphomicrobiales</taxon>
        <taxon>Nitrobacteraceae</taxon>
        <taxon>Afipia</taxon>
    </lineage>
</organism>
<dbReference type="GO" id="GO:0015562">
    <property type="term" value="F:efflux transmembrane transporter activity"/>
    <property type="evidence" value="ECO:0007669"/>
    <property type="project" value="TreeGrafter"/>
</dbReference>
<evidence type="ECO:0000259" key="7">
    <source>
        <dbReference type="Pfam" id="PF25917"/>
    </source>
</evidence>
<dbReference type="Gene3D" id="2.40.50.100">
    <property type="match status" value="1"/>
</dbReference>
<sequence length="394" mass="42007">MPSDSETHIPRRKLRLAGLIAGAVIVVVVVTGIVVRENGNARLREWTDAQAVPTVAVALPNTKPPSAKLTLPGRLEAYYRAPIYARVSGYLKNWHVDIGAKVTAGQLLAEIDAPDLDQQLLQARADLANAEAASKLSAATLKRRQSLLASNFVSLQEIDERTADLASKNAQVKAMQANVDRLQALADYKRVEAPFDGVVTERNTDVGALINGGTGTGAAMFVVSDIKKLRVYVNVPQSYLAAIKIGSVASITVPEHTGRTFPAVVESSSHAVEVGSGTSRMQLTLDNVDGDLRPGSYADVTLTLTSERDLLSIPASALIFNRDGLSVAVVDADDRIRFRKVTIARDLGREIEIATGLTSRDRIVVTPADGVVDGDPVRIAGGKSKTGEKTSRAD</sequence>
<dbReference type="InterPro" id="IPR058627">
    <property type="entry name" value="MdtA-like_C"/>
</dbReference>
<dbReference type="Proteomes" id="UP000007730">
    <property type="component" value="Chromosome"/>
</dbReference>
<name>B6JG46_AFIC5</name>
<dbReference type="Pfam" id="PF25917">
    <property type="entry name" value="BSH_RND"/>
    <property type="match status" value="1"/>
</dbReference>
<feature type="transmembrane region" description="Helical" evidence="5">
    <location>
        <begin position="16"/>
        <end position="35"/>
    </location>
</feature>
<dbReference type="KEGG" id="oca:OCAR_6322"/>
<reference evidence="10 11" key="1">
    <citation type="journal article" date="2011" name="J. Bacteriol.">
        <title>Complete genome sequences of the chemolithoautotrophic Oligotropha carboxidovorans strains OM4 and OM5.</title>
        <authorList>
            <person name="Volland S."/>
            <person name="Rachinger M."/>
            <person name="Strittmatter A."/>
            <person name="Daniel R."/>
            <person name="Gottschalk G."/>
            <person name="Meyer O."/>
        </authorList>
    </citation>
    <scope>NUCLEOTIDE SEQUENCE [LARGE SCALE GENOMIC DNA]</scope>
    <source>
        <strain evidence="11">ATCC 49405 / DSM 1227 / KCTC 32145 / OM5</strain>
    </source>
</reference>
<accession>B6JG46</accession>
<dbReference type="AlphaFoldDB" id="B6JG46"/>
<keyword evidence="5" id="KW-1133">Transmembrane helix</keyword>
<dbReference type="Gene3D" id="2.40.30.170">
    <property type="match status" value="1"/>
</dbReference>
<evidence type="ECO:0000259" key="8">
    <source>
        <dbReference type="Pfam" id="PF25954"/>
    </source>
</evidence>
<comment type="subcellular location">
    <subcellularLocation>
        <location evidence="1">Cell envelope</location>
    </subcellularLocation>
</comment>
<dbReference type="Pfam" id="PF25876">
    <property type="entry name" value="HH_MFP_RND"/>
    <property type="match status" value="1"/>
</dbReference>